<gene>
    <name evidence="2" type="ORF">DSTB1V02_LOCUS14622</name>
</gene>
<keyword evidence="3" id="KW-1185">Reference proteome</keyword>
<evidence type="ECO:0000313" key="3">
    <source>
        <dbReference type="Proteomes" id="UP000677054"/>
    </source>
</evidence>
<reference evidence="2" key="1">
    <citation type="submission" date="2020-11" db="EMBL/GenBank/DDBJ databases">
        <authorList>
            <person name="Tran Van P."/>
        </authorList>
    </citation>
    <scope>NUCLEOTIDE SEQUENCE</scope>
</reference>
<accession>A0A7R9FTS6</accession>
<dbReference type="AlphaFoldDB" id="A0A7R9FTS6"/>
<feature type="compositionally biased region" description="Polar residues" evidence="1">
    <location>
        <begin position="117"/>
        <end position="132"/>
    </location>
</feature>
<dbReference type="Proteomes" id="UP000677054">
    <property type="component" value="Unassembled WGS sequence"/>
</dbReference>
<dbReference type="EMBL" id="CAJPEV010013783">
    <property type="protein sequence ID" value="CAG0906819.1"/>
    <property type="molecule type" value="Genomic_DNA"/>
</dbReference>
<evidence type="ECO:0000313" key="2">
    <source>
        <dbReference type="EMBL" id="CAD7254876.1"/>
    </source>
</evidence>
<dbReference type="EMBL" id="LR913301">
    <property type="protein sequence ID" value="CAD7254876.1"/>
    <property type="molecule type" value="Genomic_DNA"/>
</dbReference>
<name>A0A7R9FTS6_9CRUS</name>
<evidence type="ECO:0000256" key="1">
    <source>
        <dbReference type="SAM" id="MobiDB-lite"/>
    </source>
</evidence>
<organism evidence="2">
    <name type="scientific">Darwinula stevensoni</name>
    <dbReference type="NCBI Taxonomy" id="69355"/>
    <lineage>
        <taxon>Eukaryota</taxon>
        <taxon>Metazoa</taxon>
        <taxon>Ecdysozoa</taxon>
        <taxon>Arthropoda</taxon>
        <taxon>Crustacea</taxon>
        <taxon>Oligostraca</taxon>
        <taxon>Ostracoda</taxon>
        <taxon>Podocopa</taxon>
        <taxon>Podocopida</taxon>
        <taxon>Darwinulocopina</taxon>
        <taxon>Darwinuloidea</taxon>
        <taxon>Darwinulidae</taxon>
        <taxon>Darwinula</taxon>
    </lineage>
</organism>
<feature type="compositionally biased region" description="Basic and acidic residues" evidence="1">
    <location>
        <begin position="41"/>
        <end position="63"/>
    </location>
</feature>
<sequence length="149" mass="15713">MENLAWNVRILKGQIDLLQSSKASCLQSLHQIQTTSATLSSRERSPSTRGEKPRFLQLKDKMSLDVGGPGTPKSPGSPGCMPPWGRPPPSPGPDGKPRGILKKSNSNLDQREPLPPTSTFSGYVKNSSSTCSLHGAATTASSSAGKKAS</sequence>
<feature type="compositionally biased region" description="Pro residues" evidence="1">
    <location>
        <begin position="80"/>
        <end position="94"/>
    </location>
</feature>
<feature type="region of interest" description="Disordered" evidence="1">
    <location>
        <begin position="33"/>
        <end position="149"/>
    </location>
</feature>
<proteinExistence type="predicted"/>
<dbReference type="OrthoDB" id="269822at2759"/>
<protein>
    <submittedName>
        <fullName evidence="2">Uncharacterized protein</fullName>
    </submittedName>
</protein>
<feature type="compositionally biased region" description="Low complexity" evidence="1">
    <location>
        <begin position="135"/>
        <end position="149"/>
    </location>
</feature>